<protein>
    <submittedName>
        <fullName evidence="3">Wzc putative Tyrosine-protein kinase</fullName>
    </submittedName>
</protein>
<name>D6YTH5_WADCW</name>
<evidence type="ECO:0000256" key="1">
    <source>
        <dbReference type="SAM" id="Coils"/>
    </source>
</evidence>
<dbReference type="PANTHER" id="PTHR32309">
    <property type="entry name" value="TYROSINE-PROTEIN KINASE"/>
    <property type="match status" value="1"/>
</dbReference>
<keyword evidence="3" id="KW-0808">Transferase</keyword>
<dbReference type="AlphaFoldDB" id="D6YTH5"/>
<dbReference type="Proteomes" id="UP000001505">
    <property type="component" value="Chromosome"/>
</dbReference>
<evidence type="ECO:0000313" key="4">
    <source>
        <dbReference type="Proteomes" id="UP000001505"/>
    </source>
</evidence>
<feature type="coiled-coil region" evidence="1">
    <location>
        <begin position="318"/>
        <end position="345"/>
    </location>
</feature>
<dbReference type="eggNOG" id="COG3206">
    <property type="taxonomic scope" value="Bacteria"/>
</dbReference>
<gene>
    <name evidence="3" type="primary">wzc</name>
    <name evidence="3" type="ordered locus">wcw_0060</name>
</gene>
<dbReference type="GO" id="GO:0016301">
    <property type="term" value="F:kinase activity"/>
    <property type="evidence" value="ECO:0007669"/>
    <property type="project" value="UniProtKB-KW"/>
</dbReference>
<dbReference type="EMBL" id="CP001928">
    <property type="protein sequence ID" value="ADI37436.1"/>
    <property type="molecule type" value="Genomic_DNA"/>
</dbReference>
<keyword evidence="2" id="KW-1133">Transmembrane helix</keyword>
<dbReference type="InterPro" id="IPR050445">
    <property type="entry name" value="Bact_polysacc_biosynth/exp"/>
</dbReference>
<feature type="transmembrane region" description="Helical" evidence="2">
    <location>
        <begin position="27"/>
        <end position="45"/>
    </location>
</feature>
<dbReference type="RefSeq" id="WP_013181164.1">
    <property type="nucleotide sequence ID" value="NC_014225.1"/>
</dbReference>
<dbReference type="HOGENOM" id="CLU_303443_0_0_0"/>
<organism evidence="3 4">
    <name type="scientific">Waddlia chondrophila (strain ATCC VR-1470 / WSU 86-1044)</name>
    <dbReference type="NCBI Taxonomy" id="716544"/>
    <lineage>
        <taxon>Bacteria</taxon>
        <taxon>Pseudomonadati</taxon>
        <taxon>Chlamydiota</taxon>
        <taxon>Chlamydiia</taxon>
        <taxon>Parachlamydiales</taxon>
        <taxon>Waddliaceae</taxon>
        <taxon>Waddlia</taxon>
    </lineage>
</organism>
<accession>D6YTH5</accession>
<dbReference type="STRING" id="716544.wcw_0060"/>
<evidence type="ECO:0000313" key="3">
    <source>
        <dbReference type="EMBL" id="ADI37436.1"/>
    </source>
</evidence>
<dbReference type="OrthoDB" id="22142at2"/>
<keyword evidence="1" id="KW-0175">Coiled coil</keyword>
<keyword evidence="4" id="KW-1185">Reference proteome</keyword>
<sequence>MPQTQQPQEDAILFKDLYSLLKKKKHWIIFTILLGSLAMSIFGLTRPVMFHSEASFKDRGKTKDSLGTSNLASLLTSSFSNQQKSDAKSLMMSRKLLERVVYQLGLQASLQKFPSQAGLKQKIFENFTTEYYYLRKIQNYPIPDQQSKIFIEKIIYTSQIPKSLTIIFTKEPFFKVIDVETGEILGTGAPNLPFENADFSFVVRINETPEESAPYLLHLLPMDNVVESLRNRLSITSDPDDSSLLQLAFDDPNRRLSAQFLNALMRVYQEYQREEQDRISAEQISYLNRREKEMVDSLEQILTTYASQLSDDTDSVGYIESEKGMELLTKELQMLRQQYMHAELNLQRFEEFDTNHCIYQAKEQPEYFNELVSKIKELDARSDQIELALRTSHSKTASAWQESFSKHIEDLNELRHRTEDAQIVIASLKSEKYPLPAVRLMDHPNYLVNSWNEELNRCLEKLKNAHPWEEDTLKEELTQYRLQFINYLSHLLHYLEVSQKSIKERLEHQQFPQTEFQGINLDTASELYITYSKQLSDLENQALQYEYMIDQLYKPGFEISSFSSAFQNDPVSLDLTKKASQYVVAIQDDSNHGTREKERIQVELETLKKFYALHLNQTLELTNLKQLQLKAKIESLQSAVLDLIQQQKSILVNQLAEAVAAQKQRLKQEKNLISRQTAKIQKELNQLPKKWASEKLIEHQIDMNARMVEELTKLVESKNISSNLEIAQSAPLDLATPPVKPLRPHLLLYAILGAIFGMCISCGFLFFNAFVKGFAVSQDHLAGAGVNIGGTISRLQETEMNILSSLIKSERGKFAVIGDLQFSFSRHLAKRLAQQGKKLFVIELGKAKRESIESHSSYETLFIEENASEAYNLSQVLKDAESSYDYVILSVSARPLSATSSMVLDLVETAYLLLKEETNIELQPLIQKSSKQNLVFILP</sequence>
<reference evidence="3 4" key="1">
    <citation type="journal article" date="2010" name="PLoS ONE">
        <title>The Waddlia genome: a window into chlamydial biology.</title>
        <authorList>
            <person name="Bertelli C."/>
            <person name="Collyn F."/>
            <person name="Croxatto A."/>
            <person name="Ruckert C."/>
            <person name="Polkinghorne A."/>
            <person name="Kebbi-Beghdadi C."/>
            <person name="Goesmann A."/>
            <person name="Vaughan L."/>
            <person name="Greub G."/>
        </authorList>
    </citation>
    <scope>NUCLEOTIDE SEQUENCE [LARGE SCALE GENOMIC DNA]</scope>
    <source>
        <strain evidence="4">ATCC VR-1470 / WSU 86-1044</strain>
    </source>
</reference>
<keyword evidence="2" id="KW-0812">Transmembrane</keyword>
<keyword evidence="2" id="KW-0472">Membrane</keyword>
<dbReference type="PANTHER" id="PTHR32309:SF31">
    <property type="entry name" value="CAPSULAR EXOPOLYSACCHARIDE FAMILY"/>
    <property type="match status" value="1"/>
</dbReference>
<feature type="transmembrane region" description="Helical" evidence="2">
    <location>
        <begin position="746"/>
        <end position="771"/>
    </location>
</feature>
<proteinExistence type="predicted"/>
<keyword evidence="3" id="KW-0418">Kinase</keyword>
<dbReference type="KEGG" id="wch:wcw_0060"/>
<feature type="coiled-coil region" evidence="1">
    <location>
        <begin position="652"/>
        <end position="686"/>
    </location>
</feature>
<evidence type="ECO:0000256" key="2">
    <source>
        <dbReference type="SAM" id="Phobius"/>
    </source>
</evidence>